<evidence type="ECO:0000313" key="1">
    <source>
        <dbReference type="EMBL" id="EIE92272.1"/>
    </source>
</evidence>
<dbReference type="RefSeq" id="XP_067527668.1">
    <property type="nucleotide sequence ID" value="XM_067671663.1"/>
</dbReference>
<name>I1CUZ2_RHIO9</name>
<proteinExistence type="predicted"/>
<dbReference type="Proteomes" id="UP000009138">
    <property type="component" value="Unassembled WGS sequence"/>
</dbReference>
<dbReference type="GeneID" id="93624044"/>
<dbReference type="EMBL" id="CH476755">
    <property type="protein sequence ID" value="EIE92272.1"/>
    <property type="molecule type" value="Genomic_DNA"/>
</dbReference>
<reference evidence="1 2" key="1">
    <citation type="journal article" date="2009" name="PLoS Genet.">
        <title>Genomic analysis of the basal lineage fungus Rhizopus oryzae reveals a whole-genome duplication.</title>
        <authorList>
            <person name="Ma L.-J."/>
            <person name="Ibrahim A.S."/>
            <person name="Skory C."/>
            <person name="Grabherr M.G."/>
            <person name="Burger G."/>
            <person name="Butler M."/>
            <person name="Elias M."/>
            <person name="Idnurm A."/>
            <person name="Lang B.F."/>
            <person name="Sone T."/>
            <person name="Abe A."/>
            <person name="Calvo S.E."/>
            <person name="Corrochano L.M."/>
            <person name="Engels R."/>
            <person name="Fu J."/>
            <person name="Hansberg W."/>
            <person name="Kim J.-M."/>
            <person name="Kodira C.D."/>
            <person name="Koehrsen M.J."/>
            <person name="Liu B."/>
            <person name="Miranda-Saavedra D."/>
            <person name="O'Leary S."/>
            <person name="Ortiz-Castellanos L."/>
            <person name="Poulter R."/>
            <person name="Rodriguez-Romero J."/>
            <person name="Ruiz-Herrera J."/>
            <person name="Shen Y.-Q."/>
            <person name="Zeng Q."/>
            <person name="Galagan J."/>
            <person name="Birren B.W."/>
            <person name="Cuomo C.A."/>
            <person name="Wickes B.L."/>
        </authorList>
    </citation>
    <scope>NUCLEOTIDE SEQUENCE [LARGE SCALE GENOMIC DNA]</scope>
    <source>
        <strain evidence="2">RA 99-880 / ATCC MYA-4621 / FGSC 9543 / NRRL 43880</strain>
    </source>
</reference>
<accession>I1CUZ2</accession>
<evidence type="ECO:0000313" key="2">
    <source>
        <dbReference type="Proteomes" id="UP000009138"/>
    </source>
</evidence>
<organism evidence="1 2">
    <name type="scientific">Rhizopus delemar (strain RA 99-880 / ATCC MYA-4621 / FGSC 9543 / NRRL 43880)</name>
    <name type="common">Mucormycosis agent</name>
    <name type="synonym">Rhizopus arrhizus var. delemar</name>
    <dbReference type="NCBI Taxonomy" id="246409"/>
    <lineage>
        <taxon>Eukaryota</taxon>
        <taxon>Fungi</taxon>
        <taxon>Fungi incertae sedis</taxon>
        <taxon>Mucoromycota</taxon>
        <taxon>Mucoromycotina</taxon>
        <taxon>Mucoromycetes</taxon>
        <taxon>Mucorales</taxon>
        <taxon>Mucorineae</taxon>
        <taxon>Rhizopodaceae</taxon>
        <taxon>Rhizopus</taxon>
    </lineage>
</organism>
<dbReference type="InParanoid" id="I1CUZ2"/>
<dbReference type="AlphaFoldDB" id="I1CUZ2"/>
<gene>
    <name evidence="1" type="ORF">RO3G_17079</name>
</gene>
<dbReference type="VEuPathDB" id="FungiDB:RO3G_17079"/>
<sequence>MCLLNLFGCCLEINHHVILPSKWKTKFELRLNGVVLLFFESELYFDPPTGSVVASLNITTLDTEMATV</sequence>
<keyword evidence="2" id="KW-1185">Reference proteome</keyword>
<protein>
    <submittedName>
        <fullName evidence="1">Uncharacterized protein</fullName>
    </submittedName>
</protein>